<dbReference type="Proteomes" id="UP000305202">
    <property type="component" value="Unassembled WGS sequence"/>
</dbReference>
<accession>A0ABY2SM51</accession>
<keyword evidence="1" id="KW-0472">Membrane</keyword>
<feature type="transmembrane region" description="Helical" evidence="1">
    <location>
        <begin position="93"/>
        <end position="113"/>
    </location>
</feature>
<dbReference type="EMBL" id="SZPQ01000014">
    <property type="protein sequence ID" value="TKI06342.1"/>
    <property type="molecule type" value="Genomic_DNA"/>
</dbReference>
<keyword evidence="1" id="KW-1133">Transmembrane helix</keyword>
<name>A0ABY2SM51_9HYPH</name>
<evidence type="ECO:0000313" key="3">
    <source>
        <dbReference type="Proteomes" id="UP000305202"/>
    </source>
</evidence>
<keyword evidence="1" id="KW-0812">Transmembrane</keyword>
<evidence type="ECO:0000313" key="2">
    <source>
        <dbReference type="EMBL" id="TKI06342.1"/>
    </source>
</evidence>
<keyword evidence="3" id="KW-1185">Reference proteome</keyword>
<gene>
    <name evidence="2" type="ORF">FCN80_10925</name>
</gene>
<comment type="caution">
    <text evidence="2">The sequence shown here is derived from an EMBL/GenBank/DDBJ whole genome shotgun (WGS) entry which is preliminary data.</text>
</comment>
<dbReference type="RefSeq" id="WP_136990189.1">
    <property type="nucleotide sequence ID" value="NZ_SZPQ01000014.1"/>
</dbReference>
<protein>
    <submittedName>
        <fullName evidence="2">Uncharacterized protein</fullName>
    </submittedName>
</protein>
<organism evidence="2 3">
    <name type="scientific">Martelella alba</name>
    <dbReference type="NCBI Taxonomy" id="2590451"/>
    <lineage>
        <taxon>Bacteria</taxon>
        <taxon>Pseudomonadati</taxon>
        <taxon>Pseudomonadota</taxon>
        <taxon>Alphaproteobacteria</taxon>
        <taxon>Hyphomicrobiales</taxon>
        <taxon>Aurantimonadaceae</taxon>
        <taxon>Martelella</taxon>
    </lineage>
</organism>
<sequence>MTYVDCYRFYFIRHSVDRYRSQNQMMPCRIPAVVRAPKIFMPGEILLSTRVIAIPPVPTRQNWCGSHSGQVKNTPYSRCLQTTRGMRMRHSKIDLHMVLLGAFSLIVLVALAFGS</sequence>
<reference evidence="2 3" key="1">
    <citation type="submission" date="2019-04" db="EMBL/GenBank/DDBJ databases">
        <authorList>
            <person name="Li M."/>
            <person name="Gao C."/>
        </authorList>
    </citation>
    <scope>NUCLEOTIDE SEQUENCE [LARGE SCALE GENOMIC DNA]</scope>
    <source>
        <strain evidence="2 3">BGMRC 2031</strain>
    </source>
</reference>
<proteinExistence type="predicted"/>
<evidence type="ECO:0000256" key="1">
    <source>
        <dbReference type="SAM" id="Phobius"/>
    </source>
</evidence>